<feature type="transmembrane region" description="Helical" evidence="2">
    <location>
        <begin position="379"/>
        <end position="398"/>
    </location>
</feature>
<keyword evidence="2" id="KW-0472">Membrane</keyword>
<dbReference type="SUPFAM" id="SSF82693">
    <property type="entry name" value="Multidrug efflux transporter AcrB pore domain, PN1, PN2, PC1 and PC2 subdomains"/>
    <property type="match status" value="2"/>
</dbReference>
<dbReference type="PANTHER" id="PTHR32063">
    <property type="match status" value="1"/>
</dbReference>
<feature type="region of interest" description="Disordered" evidence="1">
    <location>
        <begin position="250"/>
        <end position="279"/>
    </location>
</feature>
<feature type="transmembrane region" description="Helical" evidence="2">
    <location>
        <begin position="613"/>
        <end position="642"/>
    </location>
</feature>
<accession>A0A6J4QJ65</accession>
<dbReference type="Gene3D" id="3.30.70.1430">
    <property type="entry name" value="Multidrug efflux transporter AcrB pore domain"/>
    <property type="match status" value="2"/>
</dbReference>
<gene>
    <name evidence="3" type="ORF">AVDCRST_MAG80-1430</name>
</gene>
<organism evidence="3">
    <name type="scientific">uncultured Rubrobacteraceae bacterium</name>
    <dbReference type="NCBI Taxonomy" id="349277"/>
    <lineage>
        <taxon>Bacteria</taxon>
        <taxon>Bacillati</taxon>
        <taxon>Actinomycetota</taxon>
        <taxon>Rubrobacteria</taxon>
        <taxon>Rubrobacterales</taxon>
        <taxon>Rubrobacteraceae</taxon>
        <taxon>environmental samples</taxon>
    </lineage>
</organism>
<feature type="transmembrane region" description="Helical" evidence="2">
    <location>
        <begin position="512"/>
        <end position="535"/>
    </location>
</feature>
<feature type="transmembrane region" description="Helical" evidence="2">
    <location>
        <begin position="431"/>
        <end position="452"/>
    </location>
</feature>
<dbReference type="GO" id="GO:0042910">
    <property type="term" value="F:xenobiotic transmembrane transporter activity"/>
    <property type="evidence" value="ECO:0007669"/>
    <property type="project" value="TreeGrafter"/>
</dbReference>
<feature type="transmembrane region" description="Helical" evidence="2">
    <location>
        <begin position="1163"/>
        <end position="1188"/>
    </location>
</feature>
<sequence>MSRVVSWCLKNKSVVFLATLLLIGSGVFATTRLNQELLPDVDFPVILVSTPVPGAGPDVVDEQVGQPIEGAISGVEGVESVQTTSSQGFSVVAIEFGLDVDTEEAETEVQAALENVTLPPQAVEPEVIRQSASEFPILNVSLAAENGDLAELTTYTRDEVIPRLEDVEGIGRVELVGGAEDRIRVYLDPDALEENNLPAAAVVGTISGATANAPVGTVQVEGLSTPVRVASELENAEVLEELPVSISAAAGPPPGAASGGRAGGGARPGAAGGSTGGGAPAALAGGASSGAPGGAASQPVLLGDIAEVREAEAEISGISRTNGEPSLGLNITKEQDANTVEVAEGVEEQLEEVRDELGEDQVFVVFNSAEDVEESVSGIVQEGLIGAVLAIVIIFAFLRSLRATLVTAVSLPTSVLAALLFSWGYDLTLNIITLAGLTIAVGRVVDDAIVVLENSYRYVQAGYDPEEAALKGTTEVASAITSSTLTTTAVFLPLGLVGGIISKFFVPLSLTVALALLASLIVSVTIIPVLVSVFIKRSSARNYPVEEKPGGEQREIAEKSVPAYQRKRRAGGPVSVFARRASTWEDQPAEEASGGGYVDSAPSGSEGGRGWGLWLIAGVGVFLIGVLGGVAGIVVAALTGVVDADLGSAGGTSVPILVVVLLAATLILGLAALLGRAARRGTQGTTDRGESEEDGFLVQLYTPALLWSLRHRLAVMLLALLVFAGGLVTAFFLPVNFFPPGEERLLLVDVELERGIGLEQASEDLRPFEDFLGEDPGVESYQVSIGGRDNLSPDAHIRANDQAQTFVTVAEDASVPNTLERIGEEGRDLYGEDDFQAQVVQNGPPQGALEVTITGGTEEELEGASEQITDELSGIDGLTNLESDVTGGAPEVAVEVDPESAAAAGVSPAQISGSLATLIGEGSQVIIGETPVEVGVPTEDVDSLEEVGGLPIGPGVTVEDVADVQEEEAPSAVSRVDGDRAVTVTGRITAQDTSAVSTEAQELIDGLELPGDVTATAGGESEDIEESFYNLFFSIIVALVLVYLLLVVFFGSLAIPLVILLAVPLTTAGAFGTLLLTNTSLSLPSLLGILLLIGIVVSNAILLVDFATKASERHEDAEGAIIEAGRARLRPILMTALATIFALLPLALGFAGGGSQLISSSLALTVIGGLATSTFLTLLVVPVGYSLLKDGRRRRKKKKYAGQG</sequence>
<dbReference type="PANTHER" id="PTHR32063:SF0">
    <property type="entry name" value="SWARMING MOTILITY PROTEIN SWRC"/>
    <property type="match status" value="1"/>
</dbReference>
<dbReference type="InterPro" id="IPR001036">
    <property type="entry name" value="Acrflvin-R"/>
</dbReference>
<proteinExistence type="predicted"/>
<feature type="transmembrane region" description="Helical" evidence="2">
    <location>
        <begin position="1057"/>
        <end position="1077"/>
    </location>
</feature>
<dbReference type="Pfam" id="PF00873">
    <property type="entry name" value="ACR_tran"/>
    <property type="match status" value="3"/>
</dbReference>
<dbReference type="Gene3D" id="3.30.2090.10">
    <property type="entry name" value="Multidrug efflux transporter AcrB TolC docking domain, DN and DC subdomains"/>
    <property type="match status" value="3"/>
</dbReference>
<feature type="transmembrane region" description="Helical" evidence="2">
    <location>
        <begin position="654"/>
        <end position="674"/>
    </location>
</feature>
<feature type="transmembrane region" description="Helical" evidence="2">
    <location>
        <begin position="1083"/>
        <end position="1104"/>
    </location>
</feature>
<dbReference type="EMBL" id="CADCVC010000123">
    <property type="protein sequence ID" value="CAA9442176.1"/>
    <property type="molecule type" value="Genomic_DNA"/>
</dbReference>
<feature type="transmembrane region" description="Helical" evidence="2">
    <location>
        <begin position="485"/>
        <end position="506"/>
    </location>
</feature>
<keyword evidence="2" id="KW-1133">Transmembrane helix</keyword>
<evidence type="ECO:0000313" key="3">
    <source>
        <dbReference type="EMBL" id="CAA9442176.1"/>
    </source>
</evidence>
<dbReference type="AlphaFoldDB" id="A0A6J4QJ65"/>
<dbReference type="PRINTS" id="PR00702">
    <property type="entry name" value="ACRIFLAVINRP"/>
</dbReference>
<dbReference type="SUPFAM" id="SSF82866">
    <property type="entry name" value="Multidrug efflux transporter AcrB transmembrane domain"/>
    <property type="match status" value="2"/>
</dbReference>
<dbReference type="GO" id="GO:0005886">
    <property type="term" value="C:plasma membrane"/>
    <property type="evidence" value="ECO:0007669"/>
    <property type="project" value="TreeGrafter"/>
</dbReference>
<dbReference type="Gene3D" id="1.20.1640.10">
    <property type="entry name" value="Multidrug efflux transporter AcrB transmembrane domain"/>
    <property type="match status" value="4"/>
</dbReference>
<feature type="transmembrane region" description="Helical" evidence="2">
    <location>
        <begin position="1028"/>
        <end position="1050"/>
    </location>
</feature>
<dbReference type="InterPro" id="IPR027463">
    <property type="entry name" value="AcrB_DN_DC_subdom"/>
</dbReference>
<dbReference type="SUPFAM" id="SSF82714">
    <property type="entry name" value="Multidrug efflux transporter AcrB TolC docking domain, DN and DC subdomains"/>
    <property type="match status" value="1"/>
</dbReference>
<dbReference type="Gene3D" id="3.30.70.1320">
    <property type="entry name" value="Multidrug efflux transporter AcrB pore domain like"/>
    <property type="match status" value="2"/>
</dbReference>
<dbReference type="Gene3D" id="3.30.70.1440">
    <property type="entry name" value="Multidrug efflux transporter AcrB pore domain"/>
    <property type="match status" value="1"/>
</dbReference>
<evidence type="ECO:0000256" key="1">
    <source>
        <dbReference type="SAM" id="MobiDB-lite"/>
    </source>
</evidence>
<feature type="transmembrane region" description="Helical" evidence="2">
    <location>
        <begin position="713"/>
        <end position="733"/>
    </location>
</feature>
<evidence type="ECO:0000256" key="2">
    <source>
        <dbReference type="SAM" id="Phobius"/>
    </source>
</evidence>
<name>A0A6J4QJ65_9ACTN</name>
<feature type="transmembrane region" description="Helical" evidence="2">
    <location>
        <begin position="405"/>
        <end position="425"/>
    </location>
</feature>
<protein>
    <submittedName>
        <fullName evidence="3">RND multidrug efflux transporter Acriflavin resistance protein</fullName>
    </submittedName>
</protein>
<keyword evidence="2" id="KW-0812">Transmembrane</keyword>
<feature type="compositionally biased region" description="Gly residues" evidence="1">
    <location>
        <begin position="257"/>
        <end position="279"/>
    </location>
</feature>
<feature type="transmembrane region" description="Helical" evidence="2">
    <location>
        <begin position="1132"/>
        <end position="1151"/>
    </location>
</feature>
<reference evidence="3" key="1">
    <citation type="submission" date="2020-02" db="EMBL/GenBank/DDBJ databases">
        <authorList>
            <person name="Meier V. D."/>
        </authorList>
    </citation>
    <scope>NUCLEOTIDE SEQUENCE</scope>
    <source>
        <strain evidence="3">AVDCRST_MAG80</strain>
    </source>
</reference>